<dbReference type="Gene3D" id="1.20.5.3310">
    <property type="match status" value="1"/>
</dbReference>
<feature type="compositionally biased region" description="Low complexity" evidence="10">
    <location>
        <begin position="55"/>
        <end position="65"/>
    </location>
</feature>
<dbReference type="GO" id="GO:0033281">
    <property type="term" value="C:TAT protein transport complex"/>
    <property type="evidence" value="ECO:0007669"/>
    <property type="project" value="UniProtKB-UniRule"/>
</dbReference>
<proteinExistence type="inferred from homology"/>
<evidence type="ECO:0000313" key="12">
    <source>
        <dbReference type="Proteomes" id="UP000198280"/>
    </source>
</evidence>
<evidence type="ECO:0000256" key="9">
    <source>
        <dbReference type="HAMAP-Rule" id="MF_00236"/>
    </source>
</evidence>
<keyword evidence="7 9" id="KW-0811">Translocation</keyword>
<comment type="subcellular location">
    <subcellularLocation>
        <location evidence="1 9">Cell membrane</location>
        <topology evidence="1 9">Single-pass membrane protein</topology>
    </subcellularLocation>
</comment>
<keyword evidence="12" id="KW-1185">Reference proteome</keyword>
<dbReference type="RefSeq" id="WP_089228208.1">
    <property type="nucleotide sequence ID" value="NZ_FZOF01000029.1"/>
</dbReference>
<gene>
    <name evidence="9" type="primary">tatA</name>
    <name evidence="11" type="ORF">SAMN05216252_12981</name>
</gene>
<comment type="subunit">
    <text evidence="9">The Tat system comprises two distinct complexes: a TatABC complex, containing multiple copies of TatA, TatB and TatC subunits, and a separate TatA complex, containing only TatA subunits. Substrates initially bind to the TatABC complex, which probably triggers association of the separate TatA complex to form the active translocon.</text>
</comment>
<name>A0A239N161_9ACTN</name>
<dbReference type="PANTHER" id="PTHR42982">
    <property type="entry name" value="SEC-INDEPENDENT PROTEIN TRANSLOCASE PROTEIN TATA"/>
    <property type="match status" value="1"/>
</dbReference>
<dbReference type="GO" id="GO:0008320">
    <property type="term" value="F:protein transmembrane transporter activity"/>
    <property type="evidence" value="ECO:0007669"/>
    <property type="project" value="UniProtKB-UniRule"/>
</dbReference>
<dbReference type="GO" id="GO:0043953">
    <property type="term" value="P:protein transport by the Tat complex"/>
    <property type="evidence" value="ECO:0007669"/>
    <property type="project" value="UniProtKB-UniRule"/>
</dbReference>
<evidence type="ECO:0000256" key="7">
    <source>
        <dbReference type="ARBA" id="ARBA00023010"/>
    </source>
</evidence>
<keyword evidence="6 9" id="KW-1133">Transmembrane helix</keyword>
<evidence type="ECO:0000256" key="4">
    <source>
        <dbReference type="ARBA" id="ARBA00022692"/>
    </source>
</evidence>
<feature type="region of interest" description="Disordered" evidence="10">
    <location>
        <begin position="45"/>
        <end position="86"/>
    </location>
</feature>
<organism evidence="11 12">
    <name type="scientific">Actinacidiphila glaucinigra</name>
    <dbReference type="NCBI Taxonomy" id="235986"/>
    <lineage>
        <taxon>Bacteria</taxon>
        <taxon>Bacillati</taxon>
        <taxon>Actinomycetota</taxon>
        <taxon>Actinomycetes</taxon>
        <taxon>Kitasatosporales</taxon>
        <taxon>Streptomycetaceae</taxon>
        <taxon>Actinacidiphila</taxon>
    </lineage>
</organism>
<evidence type="ECO:0000256" key="3">
    <source>
        <dbReference type="ARBA" id="ARBA00022475"/>
    </source>
</evidence>
<evidence type="ECO:0000256" key="2">
    <source>
        <dbReference type="ARBA" id="ARBA00022448"/>
    </source>
</evidence>
<protein>
    <recommendedName>
        <fullName evidence="9">Sec-independent protein translocase protein TatA</fullName>
    </recommendedName>
</protein>
<comment type="similarity">
    <text evidence="9">Belongs to the TatA/E family.</text>
</comment>
<dbReference type="Proteomes" id="UP000198280">
    <property type="component" value="Unassembled WGS sequence"/>
</dbReference>
<sequence length="86" mass="8975">MFGRLGAPEILLILVVVLLLFGAKRLPDMARSFGQSLRILRSETKAMRADDGDEAASPAPAPALATGDGTPHAASEAVAADAPHRR</sequence>
<dbReference type="NCBIfam" id="TIGR01411">
    <property type="entry name" value="tatAE"/>
    <property type="match status" value="1"/>
</dbReference>
<keyword evidence="2 9" id="KW-0813">Transport</keyword>
<evidence type="ECO:0000256" key="8">
    <source>
        <dbReference type="ARBA" id="ARBA00023136"/>
    </source>
</evidence>
<dbReference type="NCBIfam" id="NF001854">
    <property type="entry name" value="PRK00575.1"/>
    <property type="match status" value="1"/>
</dbReference>
<keyword evidence="8 9" id="KW-0472">Membrane</keyword>
<dbReference type="HAMAP" id="MF_00236">
    <property type="entry name" value="TatA_E"/>
    <property type="match status" value="1"/>
</dbReference>
<evidence type="ECO:0000313" key="11">
    <source>
        <dbReference type="EMBL" id="SNT48134.1"/>
    </source>
</evidence>
<dbReference type="PANTHER" id="PTHR42982:SF8">
    <property type="entry name" value="SEC-INDEPENDENT PROTEIN TRANSLOCASE PROTEIN TATA"/>
    <property type="match status" value="1"/>
</dbReference>
<evidence type="ECO:0000256" key="10">
    <source>
        <dbReference type="SAM" id="MobiDB-lite"/>
    </source>
</evidence>
<dbReference type="EMBL" id="FZOF01000029">
    <property type="protein sequence ID" value="SNT48134.1"/>
    <property type="molecule type" value="Genomic_DNA"/>
</dbReference>
<dbReference type="AlphaFoldDB" id="A0A239N161"/>
<reference evidence="11 12" key="1">
    <citation type="submission" date="2017-06" db="EMBL/GenBank/DDBJ databases">
        <authorList>
            <person name="Kim H.J."/>
            <person name="Triplett B.A."/>
        </authorList>
    </citation>
    <scope>NUCLEOTIDE SEQUENCE [LARGE SCALE GENOMIC DNA]</scope>
    <source>
        <strain evidence="11 12">CGMCC 4.1858</strain>
    </source>
</reference>
<dbReference type="Pfam" id="PF02416">
    <property type="entry name" value="TatA_B_E"/>
    <property type="match status" value="1"/>
</dbReference>
<keyword evidence="5 9" id="KW-0653">Protein transport</keyword>
<evidence type="ECO:0000256" key="1">
    <source>
        <dbReference type="ARBA" id="ARBA00004162"/>
    </source>
</evidence>
<keyword evidence="3 9" id="KW-1003">Cell membrane</keyword>
<comment type="function">
    <text evidence="9">Part of the twin-arginine translocation (Tat) system that transports large folded proteins containing a characteristic twin-arginine motif in their signal peptide across membranes. TatA could form the protein-conducting channel of the Tat system.</text>
</comment>
<evidence type="ECO:0000256" key="6">
    <source>
        <dbReference type="ARBA" id="ARBA00022989"/>
    </source>
</evidence>
<keyword evidence="4 9" id="KW-0812">Transmembrane</keyword>
<dbReference type="InterPro" id="IPR003369">
    <property type="entry name" value="TatA/B/E"/>
</dbReference>
<accession>A0A239N161</accession>
<dbReference type="InterPro" id="IPR006312">
    <property type="entry name" value="TatA/E"/>
</dbReference>
<evidence type="ECO:0000256" key="5">
    <source>
        <dbReference type="ARBA" id="ARBA00022927"/>
    </source>
</evidence>